<feature type="compositionally biased region" description="Basic and acidic residues" evidence="1">
    <location>
        <begin position="80"/>
        <end position="95"/>
    </location>
</feature>
<reference evidence="2 3" key="1">
    <citation type="submission" date="2020-09" db="EMBL/GenBank/DDBJ databases">
        <title>De no assembly of potato wild relative species, Solanum commersonii.</title>
        <authorList>
            <person name="Cho K."/>
        </authorList>
    </citation>
    <scope>NUCLEOTIDE SEQUENCE [LARGE SCALE GENOMIC DNA]</scope>
    <source>
        <strain evidence="2">LZ3.2</strain>
        <tissue evidence="2">Leaf</tissue>
    </source>
</reference>
<evidence type="ECO:0000256" key="1">
    <source>
        <dbReference type="SAM" id="MobiDB-lite"/>
    </source>
</evidence>
<protein>
    <submittedName>
        <fullName evidence="2">Uncharacterized protein</fullName>
    </submittedName>
</protein>
<gene>
    <name evidence="2" type="ORF">H5410_052273</name>
</gene>
<comment type="caution">
    <text evidence="2">The sequence shown here is derived from an EMBL/GenBank/DDBJ whole genome shotgun (WGS) entry which is preliminary data.</text>
</comment>
<organism evidence="2 3">
    <name type="scientific">Solanum commersonii</name>
    <name type="common">Commerson's wild potato</name>
    <name type="synonym">Commerson's nightshade</name>
    <dbReference type="NCBI Taxonomy" id="4109"/>
    <lineage>
        <taxon>Eukaryota</taxon>
        <taxon>Viridiplantae</taxon>
        <taxon>Streptophyta</taxon>
        <taxon>Embryophyta</taxon>
        <taxon>Tracheophyta</taxon>
        <taxon>Spermatophyta</taxon>
        <taxon>Magnoliopsida</taxon>
        <taxon>eudicotyledons</taxon>
        <taxon>Gunneridae</taxon>
        <taxon>Pentapetalae</taxon>
        <taxon>asterids</taxon>
        <taxon>lamiids</taxon>
        <taxon>Solanales</taxon>
        <taxon>Solanaceae</taxon>
        <taxon>Solanoideae</taxon>
        <taxon>Solaneae</taxon>
        <taxon>Solanum</taxon>
    </lineage>
</organism>
<accession>A0A9J5X352</accession>
<proteinExistence type="predicted"/>
<evidence type="ECO:0000313" key="2">
    <source>
        <dbReference type="EMBL" id="KAG5581646.1"/>
    </source>
</evidence>
<sequence length="200" mass="22576">MDLKCTNTTPSASVKVEPTDSRNERGKLNVIFELFLNEEEDEKNIFNDTYCISSTVPTDLPTSSSSPPNYHALSSVNGTTKKERGRENTSPDKRPRVLSMGVFEAANSFKVMNPDIPSSKIYSTAISTRKLQEIREKQRKKMMESSSNNPSHNSTSSQCEIYFNTEVKCDSIDNNVSEYFNTWILTAGHKTIITMLEKKK</sequence>
<feature type="region of interest" description="Disordered" evidence="1">
    <location>
        <begin position="58"/>
        <end position="95"/>
    </location>
</feature>
<feature type="compositionally biased region" description="Low complexity" evidence="1">
    <location>
        <begin position="58"/>
        <end position="68"/>
    </location>
</feature>
<dbReference type="EMBL" id="JACXVP010000010">
    <property type="protein sequence ID" value="KAG5581646.1"/>
    <property type="molecule type" value="Genomic_DNA"/>
</dbReference>
<dbReference type="AlphaFoldDB" id="A0A9J5X352"/>
<feature type="compositionally biased region" description="Polar residues" evidence="1">
    <location>
        <begin position="1"/>
        <end position="12"/>
    </location>
</feature>
<feature type="compositionally biased region" description="Low complexity" evidence="1">
    <location>
        <begin position="145"/>
        <end position="156"/>
    </location>
</feature>
<evidence type="ECO:0000313" key="3">
    <source>
        <dbReference type="Proteomes" id="UP000824120"/>
    </source>
</evidence>
<name>A0A9J5X352_SOLCO</name>
<feature type="region of interest" description="Disordered" evidence="1">
    <location>
        <begin position="1"/>
        <end position="22"/>
    </location>
</feature>
<dbReference type="Proteomes" id="UP000824120">
    <property type="component" value="Chromosome 10"/>
</dbReference>
<feature type="region of interest" description="Disordered" evidence="1">
    <location>
        <begin position="136"/>
        <end position="156"/>
    </location>
</feature>
<keyword evidence="3" id="KW-1185">Reference proteome</keyword>